<comment type="subunit">
    <text evidence="8">Homodimer.</text>
</comment>
<comment type="similarity">
    <text evidence="1 8">Belongs to the class-II aminoacyl-tRNA synthetase family.</text>
</comment>
<dbReference type="PRINTS" id="PR01043">
    <property type="entry name" value="TRNASYNTHGLY"/>
</dbReference>
<dbReference type="Gene3D" id="3.40.50.800">
    <property type="entry name" value="Anticodon-binding domain"/>
    <property type="match status" value="1"/>
</dbReference>
<dbReference type="PANTHER" id="PTHR10745:SF8">
    <property type="entry name" value="DNA POLYMERASE SUBUNIT GAMMA-2, MITOCHONDRIAL"/>
    <property type="match status" value="1"/>
</dbReference>
<evidence type="ECO:0000256" key="2">
    <source>
        <dbReference type="ARBA" id="ARBA00022490"/>
    </source>
</evidence>
<feature type="binding site" evidence="8">
    <location>
        <begin position="212"/>
        <end position="216"/>
    </location>
    <ligand>
        <name>substrate</name>
    </ligand>
</feature>
<feature type="binding site" evidence="8">
    <location>
        <position position="102"/>
    </location>
    <ligand>
        <name>substrate</name>
    </ligand>
</feature>
<comment type="caution">
    <text evidence="10">The sequence shown here is derived from an EMBL/GenBank/DDBJ whole genome shotgun (WGS) entry which is preliminary data.</text>
</comment>
<dbReference type="EMBL" id="JBAGLP010000120">
    <property type="protein sequence ID" value="MEG3616618.1"/>
    <property type="molecule type" value="Genomic_DNA"/>
</dbReference>
<accession>A0ABU7ZB92</accession>
<dbReference type="InterPro" id="IPR002315">
    <property type="entry name" value="tRNA-synt_gly"/>
</dbReference>
<dbReference type="NCBIfam" id="NF003211">
    <property type="entry name" value="PRK04173.1"/>
    <property type="match status" value="1"/>
</dbReference>
<dbReference type="SUPFAM" id="SSF55681">
    <property type="entry name" value="Class II aaRS and biotin synthetases"/>
    <property type="match status" value="1"/>
</dbReference>
<feature type="binding site" evidence="8">
    <location>
        <position position="165"/>
    </location>
    <ligand>
        <name>substrate</name>
    </ligand>
</feature>
<dbReference type="InterPro" id="IPR045864">
    <property type="entry name" value="aa-tRNA-synth_II/BPL/LPL"/>
</dbReference>
<evidence type="ECO:0000256" key="4">
    <source>
        <dbReference type="ARBA" id="ARBA00022741"/>
    </source>
</evidence>
<dbReference type="CDD" id="cd00858">
    <property type="entry name" value="GlyRS_anticodon"/>
    <property type="match status" value="1"/>
</dbReference>
<dbReference type="NCBIfam" id="TIGR00389">
    <property type="entry name" value="glyS_dimeric"/>
    <property type="match status" value="1"/>
</dbReference>
<dbReference type="Pfam" id="PF00587">
    <property type="entry name" value="tRNA-synt_2b"/>
    <property type="match status" value="1"/>
</dbReference>
<gene>
    <name evidence="8" type="primary">glyQS</name>
    <name evidence="10" type="ORF">V5O49_15930</name>
</gene>
<evidence type="ECO:0000256" key="6">
    <source>
        <dbReference type="ARBA" id="ARBA00022917"/>
    </source>
</evidence>
<keyword evidence="3 8" id="KW-0436">Ligase</keyword>
<dbReference type="SUPFAM" id="SSF52954">
    <property type="entry name" value="Class II aaRS ABD-related"/>
    <property type="match status" value="1"/>
</dbReference>
<feature type="binding site" evidence="8">
    <location>
        <begin position="284"/>
        <end position="285"/>
    </location>
    <ligand>
        <name>ATP</name>
        <dbReference type="ChEBI" id="CHEBI:30616"/>
    </ligand>
</feature>
<reference evidence="10" key="2">
    <citation type="submission" date="2024-02" db="EMBL/GenBank/DDBJ databases">
        <authorList>
            <person name="Prathaban M."/>
            <person name="Mythili R."/>
            <person name="Sharmila Devi N."/>
            <person name="Sobanaa M."/>
            <person name="Prathiviraj R."/>
            <person name="Selvin J."/>
        </authorList>
    </citation>
    <scope>NUCLEOTIDE SEQUENCE</scope>
    <source>
        <strain evidence="10">MP1014</strain>
    </source>
</reference>
<keyword evidence="2 8" id="KW-0963">Cytoplasm</keyword>
<feature type="binding site" evidence="8">
    <location>
        <begin position="207"/>
        <end position="212"/>
    </location>
    <ligand>
        <name>ATP</name>
        <dbReference type="ChEBI" id="CHEBI:30616"/>
    </ligand>
</feature>
<dbReference type="RefSeq" id="WP_332903092.1">
    <property type="nucleotide sequence ID" value="NZ_JBAGLP010000120.1"/>
</dbReference>
<feature type="binding site" evidence="8">
    <location>
        <begin position="328"/>
        <end position="331"/>
    </location>
    <ligand>
        <name>ATP</name>
        <dbReference type="ChEBI" id="CHEBI:30616"/>
    </ligand>
</feature>
<evidence type="ECO:0000259" key="9">
    <source>
        <dbReference type="PROSITE" id="PS50862"/>
    </source>
</evidence>
<comment type="subcellular location">
    <subcellularLocation>
        <location evidence="8">Cytoplasm</location>
    </subcellularLocation>
</comment>
<dbReference type="PROSITE" id="PS50862">
    <property type="entry name" value="AA_TRNA_LIGASE_II"/>
    <property type="match status" value="1"/>
</dbReference>
<sequence length="464" mass="52594">MAAPSATAQLDAVVSLAKRRGFVFQSGEIYGGTRSAWDYGPLGVELKENIKKQWWKAMTRRPDVVGLDSSVILPTPVWQASGHLGAFTDPLTECLSCHKRFREDQMIEEFEERKGREPEGGLAEIACPNCGTRGEWTEPRDFNMMLKTYLGPVEDESGRHYLRPETAQGIFVNFANVAAAARQKPPFGIAQIGKSFRNEITPGNFIFRTREFEQMEMEFFVEPGSDAEWHQYWIDTRMAWYTGLGIDPENLRLYEHPQEKLSHYSTRTVDIEYRFGFTGSEWGELEGIANRTDFDLSTHAEHSGKDLQYRDPVTNEKYFPYVIEPAAGLTRSLMAFLVEAYAEDEAPNTKGGVDKRTVLRLDKRLAPVKAAVLPLSKSSELLPTAEKLAADLRQYWNVDHDVTQAIGKRYRRQDEIGTPYCVTVDFDTLDDQAVTIRDRDTMSQERVSLDKVAGYLAEKMPGVS</sequence>
<dbReference type="PANTHER" id="PTHR10745">
    <property type="entry name" value="GLYCYL-TRNA SYNTHETASE/DNA POLYMERASE SUBUNIT GAMMA-2"/>
    <property type="match status" value="1"/>
</dbReference>
<evidence type="ECO:0000256" key="1">
    <source>
        <dbReference type="ARBA" id="ARBA00008226"/>
    </source>
</evidence>
<dbReference type="InterPro" id="IPR036621">
    <property type="entry name" value="Anticodon-bd_dom_sf"/>
</dbReference>
<evidence type="ECO:0000313" key="10">
    <source>
        <dbReference type="EMBL" id="MEG3616618.1"/>
    </source>
</evidence>
<evidence type="ECO:0000313" key="11">
    <source>
        <dbReference type="Proteomes" id="UP001310387"/>
    </source>
</evidence>
<dbReference type="Pfam" id="PF03129">
    <property type="entry name" value="HGTP_anticodon"/>
    <property type="match status" value="1"/>
</dbReference>
<dbReference type="HAMAP" id="MF_00253_B">
    <property type="entry name" value="Gly_tRNA_synth_B"/>
    <property type="match status" value="1"/>
</dbReference>
<keyword evidence="7 8" id="KW-0030">Aminoacyl-tRNA synthetase</keyword>
<keyword evidence="11" id="KW-1185">Reference proteome</keyword>
<reference evidence="10" key="1">
    <citation type="journal article" date="2024" name="Antonie Van Leeuwenhoek">
        <title>Isoptericola haloaureus sp. nov., a dimorphic actinobacterium isolated from mangrove sediments of southeast India, implicating biosaline agricultural significance through nitrogen fixation and salt tolerance genes.</title>
        <authorList>
            <person name="Prathaban M."/>
            <person name="Prathiviraj R."/>
            <person name="Ravichandran M."/>
            <person name="Natarajan S.D."/>
            <person name="Sobanaa M."/>
            <person name="Hari Krishna Kumar S."/>
            <person name="Chandrasekar V."/>
            <person name="Selvin J."/>
        </authorList>
    </citation>
    <scope>NUCLEOTIDE SEQUENCE</scope>
    <source>
        <strain evidence="10">MP1014</strain>
    </source>
</reference>
<dbReference type="InterPro" id="IPR002314">
    <property type="entry name" value="aa-tRNA-synt_IIb"/>
</dbReference>
<keyword evidence="4 8" id="KW-0547">Nucleotide-binding</keyword>
<dbReference type="CDD" id="cd00774">
    <property type="entry name" value="GlyRS-like_core"/>
    <property type="match status" value="1"/>
</dbReference>
<feature type="binding site" evidence="8">
    <location>
        <begin position="197"/>
        <end position="199"/>
    </location>
    <ligand>
        <name>ATP</name>
        <dbReference type="ChEBI" id="CHEBI:30616"/>
    </ligand>
</feature>
<keyword evidence="6 8" id="KW-0648">Protein biosynthesis</keyword>
<evidence type="ECO:0000256" key="7">
    <source>
        <dbReference type="ARBA" id="ARBA00023146"/>
    </source>
</evidence>
<comment type="function">
    <text evidence="8">Catalyzes the attachment of glycine to tRNA(Gly).</text>
</comment>
<feature type="domain" description="Aminoacyl-transfer RNA synthetases class-II family profile" evidence="9">
    <location>
        <begin position="11"/>
        <end position="367"/>
    </location>
</feature>
<proteinExistence type="inferred from homology"/>
<dbReference type="InterPro" id="IPR027031">
    <property type="entry name" value="Gly-tRNA_synthase/POLG2"/>
</dbReference>
<protein>
    <recommendedName>
        <fullName evidence="8">Glycine--tRNA ligase</fullName>
        <ecNumber evidence="8">6.1.1.14</ecNumber>
    </recommendedName>
    <alternativeName>
        <fullName evidence="8">Glycyl-tRNA synthetase</fullName>
        <shortName evidence="8">GlyRS</shortName>
    </alternativeName>
</protein>
<dbReference type="EC" id="6.1.1.14" evidence="8"/>
<feature type="binding site" evidence="8">
    <location>
        <begin position="324"/>
        <end position="328"/>
    </location>
    <ligand>
        <name>substrate</name>
    </ligand>
</feature>
<dbReference type="InterPro" id="IPR033731">
    <property type="entry name" value="GlyRS-like_core"/>
</dbReference>
<dbReference type="GO" id="GO:0004820">
    <property type="term" value="F:glycine-tRNA ligase activity"/>
    <property type="evidence" value="ECO:0007669"/>
    <property type="project" value="UniProtKB-EC"/>
</dbReference>
<dbReference type="Gene3D" id="3.30.930.10">
    <property type="entry name" value="Bira Bifunctional Protein, Domain 2"/>
    <property type="match status" value="1"/>
</dbReference>
<comment type="catalytic activity">
    <reaction evidence="8">
        <text>tRNA(Gly) + glycine + ATP = glycyl-tRNA(Gly) + AMP + diphosphate</text>
        <dbReference type="Rhea" id="RHEA:16013"/>
        <dbReference type="Rhea" id="RHEA-COMP:9664"/>
        <dbReference type="Rhea" id="RHEA-COMP:9683"/>
        <dbReference type="ChEBI" id="CHEBI:30616"/>
        <dbReference type="ChEBI" id="CHEBI:33019"/>
        <dbReference type="ChEBI" id="CHEBI:57305"/>
        <dbReference type="ChEBI" id="CHEBI:78442"/>
        <dbReference type="ChEBI" id="CHEBI:78522"/>
        <dbReference type="ChEBI" id="CHEBI:456215"/>
        <dbReference type="EC" id="6.1.1.14"/>
    </reaction>
</comment>
<organism evidence="10 11">
    <name type="scientific">Isoptericola haloaureus</name>
    <dbReference type="NCBI Taxonomy" id="1542902"/>
    <lineage>
        <taxon>Bacteria</taxon>
        <taxon>Bacillati</taxon>
        <taxon>Actinomycetota</taxon>
        <taxon>Actinomycetes</taxon>
        <taxon>Micrococcales</taxon>
        <taxon>Promicromonosporaceae</taxon>
        <taxon>Isoptericola</taxon>
    </lineage>
</organism>
<evidence type="ECO:0000256" key="3">
    <source>
        <dbReference type="ARBA" id="ARBA00022598"/>
    </source>
</evidence>
<name>A0ABU7ZB92_9MICO</name>
<dbReference type="Proteomes" id="UP001310387">
    <property type="component" value="Unassembled WGS sequence"/>
</dbReference>
<keyword evidence="5 8" id="KW-0067">ATP-binding</keyword>
<evidence type="ECO:0000256" key="8">
    <source>
        <dbReference type="HAMAP-Rule" id="MF_00253"/>
    </source>
</evidence>
<dbReference type="InterPro" id="IPR022961">
    <property type="entry name" value="Gly_tRNA_ligase_bac"/>
</dbReference>
<evidence type="ECO:0000256" key="5">
    <source>
        <dbReference type="ARBA" id="ARBA00022840"/>
    </source>
</evidence>
<dbReference type="InterPro" id="IPR006195">
    <property type="entry name" value="aa-tRNA-synth_II"/>
</dbReference>
<dbReference type="InterPro" id="IPR004154">
    <property type="entry name" value="Anticodon-bd"/>
</dbReference>